<accession>A0A173W3J5</accession>
<dbReference type="EMBL" id="JAQMPX010000110">
    <property type="protein sequence ID" value="MDB9139802.1"/>
    <property type="molecule type" value="Genomic_DNA"/>
</dbReference>
<reference evidence="2" key="2">
    <citation type="submission" date="2023-01" db="EMBL/GenBank/DDBJ databases">
        <title>Human gut microbiome strain richness.</title>
        <authorList>
            <person name="Chen-Liaw A."/>
        </authorList>
    </citation>
    <scope>NUCLEOTIDE SEQUENCE</scope>
    <source>
        <strain evidence="2">D35st1_E5_D35t1_190705</strain>
    </source>
</reference>
<dbReference type="Proteomes" id="UP000095591">
    <property type="component" value="Unassembled WGS sequence"/>
</dbReference>
<dbReference type="Proteomes" id="UP001211522">
    <property type="component" value="Unassembled WGS sequence"/>
</dbReference>
<organism evidence="1 3">
    <name type="scientific">Parabacteroides distasonis</name>
    <dbReference type="NCBI Taxonomy" id="823"/>
    <lineage>
        <taxon>Bacteria</taxon>
        <taxon>Pseudomonadati</taxon>
        <taxon>Bacteroidota</taxon>
        <taxon>Bacteroidia</taxon>
        <taxon>Bacteroidales</taxon>
        <taxon>Tannerellaceae</taxon>
        <taxon>Parabacteroides</taxon>
    </lineage>
</organism>
<dbReference type="AlphaFoldDB" id="A0A173W3J5"/>
<reference evidence="1 3" key="1">
    <citation type="submission" date="2015-09" db="EMBL/GenBank/DDBJ databases">
        <authorList>
            <consortium name="Pathogen Informatics"/>
        </authorList>
    </citation>
    <scope>NUCLEOTIDE SEQUENCE [LARGE SCALE GENOMIC DNA]</scope>
    <source>
        <strain evidence="1 3">2789STDY5608872</strain>
    </source>
</reference>
<name>A0A173W3J5_PARDI</name>
<gene>
    <name evidence="1" type="ORF">ERS852429_04192</name>
    <name evidence="2" type="ORF">PN612_15020</name>
</gene>
<evidence type="ECO:0000313" key="2">
    <source>
        <dbReference type="EMBL" id="MDB9139802.1"/>
    </source>
</evidence>
<dbReference type="RefSeq" id="WP_005865985.1">
    <property type="nucleotide sequence ID" value="NZ_CAXSKO010000008.1"/>
</dbReference>
<dbReference type="EMBL" id="CYXP01000013">
    <property type="protein sequence ID" value="CUN32925.1"/>
    <property type="molecule type" value="Genomic_DNA"/>
</dbReference>
<proteinExistence type="predicted"/>
<sequence length="47" mass="5840">MHFSIYVRLLDLLWEHLDDEDRFRRLAHEAVERYIAYMRGKMDEGKN</sequence>
<protein>
    <submittedName>
        <fullName evidence="1">Uncharacterized protein</fullName>
    </submittedName>
</protein>
<evidence type="ECO:0000313" key="3">
    <source>
        <dbReference type="Proteomes" id="UP000095591"/>
    </source>
</evidence>
<evidence type="ECO:0000313" key="1">
    <source>
        <dbReference type="EMBL" id="CUN32925.1"/>
    </source>
</evidence>